<sequence>MLVATAAEDACARNEAFAYLCLPQESLIGLPEEELLAAAILYQIEGPRALRSEADTASFTRPLRDALAGAAGPVTICLDGPGGDAQSLELIQNLICETPDHVRLVLAARAADGLVRLSLLPGVRTFGAAELAFTEDEARAYAGMDGPAAKGMIATTGGWPALCGFMRITARPDTPAATWPETCSYFSEELLGRLPGTSGSVLRNAAMLKTITAECYDYVFKTKDAARDIVDLSQTHGLLIPSSAPDLGMEMHPALRAYLRRRFDIEQGARRSYVLKRIAFWHWRRREFQHAIVAALEARDHRWAQGMSGEIMLDLALRQGEIEALRTWCAEVPRSKLHQLPALRLSYAWTMYFCQKFAEAEDILGAQVKAGSGEPAGVEDGKGWRELVLAIGKATHDEMELSEGLCRDWIREFGDRNEVGKGAALTCLAFIAASDRRFDRHETVLGKAFAANRSARQRYAFGWLAAARIQASLFKGDIPLAFDSLSDARNSPDVAVSRSAFSDKLFGAFEMQALQEANPDFVSEALAGAAFEFGLNYGVTDVFWGVTSSYTTLLCRQGNPERAWALLEQCRAAARERHLLRLDILARLQQAELALRYGDRSDRLALPDESALRFLPNQNRAIQGRIAFLRTMEAFAGGRFGLAERNAKLAAQAAASISDARGEIIAQYCQAVAAHALGSEKTAKRKLIQAEQIARHMRCHSTSRWIRDGLIALHPVAQDLFDAIPQPPLLAARTEIQPAGESKRRRGSLAAGGTRLSVKQIAVLECVSTGMTNKQIASQMLVTEDAVKWHLKKIFGDLDVANRSQAIAAARSRGLL</sequence>
<dbReference type="InterPro" id="IPR016032">
    <property type="entry name" value="Sig_transdc_resp-reg_C-effctor"/>
</dbReference>
<dbReference type="SUPFAM" id="SSF46894">
    <property type="entry name" value="C-terminal effector domain of the bipartite response regulators"/>
    <property type="match status" value="1"/>
</dbReference>
<dbReference type="PROSITE" id="PS50043">
    <property type="entry name" value="HTH_LUXR_2"/>
    <property type="match status" value="1"/>
</dbReference>
<dbReference type="Proteomes" id="UP000639516">
    <property type="component" value="Unassembled WGS sequence"/>
</dbReference>
<protein>
    <submittedName>
        <fullName evidence="5">Helix-turn-helix transcriptional regulator</fullName>
    </submittedName>
</protein>
<dbReference type="InterPro" id="IPR000792">
    <property type="entry name" value="Tscrpt_reg_LuxR_C"/>
</dbReference>
<reference evidence="5 6" key="1">
    <citation type="journal article" date="2020" name="Arch. Microbiol.">
        <title>Bradyrhizobium campsiandrae sp. nov., a nitrogen-fixing bacterial strain isolated from a native leguminous tree from the Amazon adapted to flooded conditions.</title>
        <authorList>
            <person name="Cabral Michel D."/>
            <person name="Martins da Costa E."/>
            <person name="Azarias Guimaraes A."/>
            <person name="Soares de Carvalho T."/>
            <person name="Santos de Castro Caputo P."/>
            <person name="Willems A."/>
            <person name="de Souza Moreira F.M."/>
        </authorList>
    </citation>
    <scope>NUCLEOTIDE SEQUENCE [LARGE SCALE GENOMIC DNA]</scope>
    <source>
        <strain evidence="6">INPA 384B</strain>
    </source>
</reference>
<dbReference type="EMBL" id="JAATTO010000055">
    <property type="protein sequence ID" value="MBC9982781.1"/>
    <property type="molecule type" value="Genomic_DNA"/>
</dbReference>
<dbReference type="PANTHER" id="PTHR44688">
    <property type="entry name" value="DNA-BINDING TRANSCRIPTIONAL ACTIVATOR DEVR_DOSR"/>
    <property type="match status" value="1"/>
</dbReference>
<keyword evidence="2" id="KW-0238">DNA-binding</keyword>
<evidence type="ECO:0000256" key="1">
    <source>
        <dbReference type="ARBA" id="ARBA00023015"/>
    </source>
</evidence>
<dbReference type="RefSeq" id="WP_188108026.1">
    <property type="nucleotide sequence ID" value="NZ_JAANIH010000103.1"/>
</dbReference>
<name>A0ABR7UFA3_9BRAD</name>
<keyword evidence="6" id="KW-1185">Reference proteome</keyword>
<evidence type="ECO:0000256" key="2">
    <source>
        <dbReference type="ARBA" id="ARBA00023125"/>
    </source>
</evidence>
<dbReference type="PANTHER" id="PTHR44688:SF25">
    <property type="entry name" value="HTH LUXR-TYPE DOMAIN-CONTAINING PROTEIN"/>
    <property type="match status" value="1"/>
</dbReference>
<comment type="caution">
    <text evidence="5">The sequence shown here is derived from an EMBL/GenBank/DDBJ whole genome shotgun (WGS) entry which is preliminary data.</text>
</comment>
<dbReference type="InterPro" id="IPR059106">
    <property type="entry name" value="WHD_MalT"/>
</dbReference>
<dbReference type="Gene3D" id="1.10.10.10">
    <property type="entry name" value="Winged helix-like DNA-binding domain superfamily/Winged helix DNA-binding domain"/>
    <property type="match status" value="1"/>
</dbReference>
<evidence type="ECO:0000313" key="5">
    <source>
        <dbReference type="EMBL" id="MBC9982781.1"/>
    </source>
</evidence>
<accession>A0ABR7UFA3</accession>
<gene>
    <name evidence="5" type="ORF">HA482_31715</name>
</gene>
<evidence type="ECO:0000313" key="6">
    <source>
        <dbReference type="Proteomes" id="UP000639516"/>
    </source>
</evidence>
<organism evidence="5 6">
    <name type="scientific">Bradyrhizobium campsiandrae</name>
    <dbReference type="NCBI Taxonomy" id="1729892"/>
    <lineage>
        <taxon>Bacteria</taxon>
        <taxon>Pseudomonadati</taxon>
        <taxon>Pseudomonadota</taxon>
        <taxon>Alphaproteobacteria</taxon>
        <taxon>Hyphomicrobiales</taxon>
        <taxon>Nitrobacteraceae</taxon>
        <taxon>Bradyrhizobium</taxon>
    </lineage>
</organism>
<dbReference type="Pfam" id="PF25873">
    <property type="entry name" value="WHD_MalT"/>
    <property type="match status" value="1"/>
</dbReference>
<dbReference type="SMART" id="SM00421">
    <property type="entry name" value="HTH_LUXR"/>
    <property type="match status" value="1"/>
</dbReference>
<feature type="domain" description="HTH luxR-type" evidence="4">
    <location>
        <begin position="749"/>
        <end position="814"/>
    </location>
</feature>
<evidence type="ECO:0000259" key="4">
    <source>
        <dbReference type="PROSITE" id="PS50043"/>
    </source>
</evidence>
<dbReference type="Pfam" id="PF00196">
    <property type="entry name" value="GerE"/>
    <property type="match status" value="1"/>
</dbReference>
<dbReference type="InterPro" id="IPR036388">
    <property type="entry name" value="WH-like_DNA-bd_sf"/>
</dbReference>
<evidence type="ECO:0000256" key="3">
    <source>
        <dbReference type="ARBA" id="ARBA00023163"/>
    </source>
</evidence>
<dbReference type="CDD" id="cd06170">
    <property type="entry name" value="LuxR_C_like"/>
    <property type="match status" value="1"/>
</dbReference>
<keyword evidence="3" id="KW-0804">Transcription</keyword>
<keyword evidence="1" id="KW-0805">Transcription regulation</keyword>
<proteinExistence type="predicted"/>